<gene>
    <name evidence="3" type="ORF">CUNI_LOCUS13319</name>
</gene>
<dbReference type="AlphaFoldDB" id="A0A8S3ZM90"/>
<dbReference type="SUPFAM" id="SSF53300">
    <property type="entry name" value="vWA-like"/>
    <property type="match status" value="1"/>
</dbReference>
<dbReference type="Proteomes" id="UP000678393">
    <property type="component" value="Unassembled WGS sequence"/>
</dbReference>
<dbReference type="PANTHER" id="PTHR10579:SF177">
    <property type="entry name" value="CALCIUM-ACTIVATED CHLORIDE CHANNEL REGULATOR 4-LIKE PROTEIN"/>
    <property type="match status" value="1"/>
</dbReference>
<keyword evidence="4" id="KW-1185">Reference proteome</keyword>
<dbReference type="InterPro" id="IPR002035">
    <property type="entry name" value="VWF_A"/>
</dbReference>
<dbReference type="Gene3D" id="3.40.50.410">
    <property type="entry name" value="von Willebrand factor, type A domain"/>
    <property type="match status" value="1"/>
</dbReference>
<dbReference type="CDD" id="cd00198">
    <property type="entry name" value="vWFA"/>
    <property type="match status" value="1"/>
</dbReference>
<sequence length="406" mass="46154">MQGLSQTMASRRVLWVMMFFCVVRMSSAKVRLVNNGYEGVIIAINPNIKENTAILRRLEIFLTATSATLFKATKNQLYFREFIVFVPESWKSRQHYENSLDVELDRAQIIVDRSNPGYGDAPYVKQYAECGSPGLYIHLTPGYLLDDAVIQKWGRPEKTLVHEWAHLRWGLFDEYPIDAQDDAFYRYAGLWQPTRCSTEVDGSILNEYTSGSCKFDFFTGKPEKDCRFFPRMAANKAASSLMFMQYLDSIVAFCDDPVTAPRHLKHNFLAPNRQNRLCQYKSAWEVMRKHPDFAKRKKPLPRNTDTRPRFRYVQAHPRKRVLVLDTSGSMTGASLSVMKQAASNYILSCIETGSRLGIVQFSTNATALSPLTEVKSENDRFSLIDSLPTNADGKTSIGSGLKKGVE</sequence>
<evidence type="ECO:0000259" key="2">
    <source>
        <dbReference type="PROSITE" id="PS50234"/>
    </source>
</evidence>
<dbReference type="EMBL" id="CAJHNH020002780">
    <property type="protein sequence ID" value="CAG5127761.1"/>
    <property type="molecule type" value="Genomic_DNA"/>
</dbReference>
<feature type="domain" description="VWFA" evidence="2">
    <location>
        <begin position="319"/>
        <end position="406"/>
    </location>
</feature>
<dbReference type="OrthoDB" id="10021899at2759"/>
<proteinExistence type="predicted"/>
<dbReference type="Pfam" id="PF08434">
    <property type="entry name" value="CLCA"/>
    <property type="match status" value="1"/>
</dbReference>
<evidence type="ECO:0000313" key="3">
    <source>
        <dbReference type="EMBL" id="CAG5127761.1"/>
    </source>
</evidence>
<dbReference type="PROSITE" id="PS50234">
    <property type="entry name" value="VWFA"/>
    <property type="match status" value="1"/>
</dbReference>
<keyword evidence="1" id="KW-0732">Signal</keyword>
<dbReference type="InterPro" id="IPR036465">
    <property type="entry name" value="vWFA_dom_sf"/>
</dbReference>
<feature type="chain" id="PRO_5035728214" description="VWFA domain-containing protein" evidence="1">
    <location>
        <begin position="29"/>
        <end position="406"/>
    </location>
</feature>
<evidence type="ECO:0000313" key="4">
    <source>
        <dbReference type="Proteomes" id="UP000678393"/>
    </source>
</evidence>
<feature type="signal peptide" evidence="1">
    <location>
        <begin position="1"/>
        <end position="28"/>
    </location>
</feature>
<comment type="caution">
    <text evidence="3">The sequence shown here is derived from an EMBL/GenBank/DDBJ whole genome shotgun (WGS) entry which is preliminary data.</text>
</comment>
<protein>
    <recommendedName>
        <fullName evidence="2">VWFA domain-containing protein</fullName>
    </recommendedName>
</protein>
<reference evidence="3" key="1">
    <citation type="submission" date="2021-04" db="EMBL/GenBank/DDBJ databases">
        <authorList>
            <consortium name="Molecular Ecology Group"/>
        </authorList>
    </citation>
    <scope>NUCLEOTIDE SEQUENCE</scope>
</reference>
<feature type="non-terminal residue" evidence="3">
    <location>
        <position position="1"/>
    </location>
</feature>
<dbReference type="InterPro" id="IPR013642">
    <property type="entry name" value="CLCA_N"/>
</dbReference>
<accession>A0A8S3ZM90</accession>
<dbReference type="Pfam" id="PF00092">
    <property type="entry name" value="VWA"/>
    <property type="match status" value="1"/>
</dbReference>
<dbReference type="PANTHER" id="PTHR10579">
    <property type="entry name" value="CALCIUM-ACTIVATED CHLORIDE CHANNEL REGULATOR"/>
    <property type="match status" value="1"/>
</dbReference>
<organism evidence="3 4">
    <name type="scientific">Candidula unifasciata</name>
    <dbReference type="NCBI Taxonomy" id="100452"/>
    <lineage>
        <taxon>Eukaryota</taxon>
        <taxon>Metazoa</taxon>
        <taxon>Spiralia</taxon>
        <taxon>Lophotrochozoa</taxon>
        <taxon>Mollusca</taxon>
        <taxon>Gastropoda</taxon>
        <taxon>Heterobranchia</taxon>
        <taxon>Euthyneura</taxon>
        <taxon>Panpulmonata</taxon>
        <taxon>Eupulmonata</taxon>
        <taxon>Stylommatophora</taxon>
        <taxon>Helicina</taxon>
        <taxon>Helicoidea</taxon>
        <taxon>Geomitridae</taxon>
        <taxon>Candidula</taxon>
    </lineage>
</organism>
<name>A0A8S3ZM90_9EUPU</name>
<dbReference type="InterPro" id="IPR051266">
    <property type="entry name" value="CLCR"/>
</dbReference>
<evidence type="ECO:0000256" key="1">
    <source>
        <dbReference type="SAM" id="SignalP"/>
    </source>
</evidence>